<feature type="signal peptide" evidence="2">
    <location>
        <begin position="1"/>
        <end position="21"/>
    </location>
</feature>
<protein>
    <submittedName>
        <fullName evidence="3">Uncharacterized protein</fullName>
    </submittedName>
</protein>
<feature type="chain" id="PRO_5044725271" evidence="2">
    <location>
        <begin position="22"/>
        <end position="219"/>
    </location>
</feature>
<sequence length="219" mass="25222">MSVKEIFVVMTFIVITWKSLGLKWTTETLHTSCCEGQDKILMWNCSLEKNETVQDNLWLFQSTRIAYVSKSVKFDVHDLYQGRLEQIGKMGILLKNVSSVDTGNYSLYLNLGPEPPENMQTIFLTVFDCKISENCMSLTITVKVLATTNVLSIVVICLICRKKICRLCAKRCKNTDNVQEPNNKPETRSMIEERRMAAIEKLEHEREFRINGFTSDFET</sequence>
<feature type="transmembrane region" description="Helical" evidence="1">
    <location>
        <begin position="140"/>
        <end position="160"/>
    </location>
</feature>
<keyword evidence="1" id="KW-0472">Membrane</keyword>
<evidence type="ECO:0000256" key="2">
    <source>
        <dbReference type="SAM" id="SignalP"/>
    </source>
</evidence>
<evidence type="ECO:0000256" key="1">
    <source>
        <dbReference type="SAM" id="Phobius"/>
    </source>
</evidence>
<evidence type="ECO:0000313" key="3">
    <source>
        <dbReference type="EMBL" id="KAL3885731.1"/>
    </source>
</evidence>
<dbReference type="Gene3D" id="2.60.40.10">
    <property type="entry name" value="Immunoglobulins"/>
    <property type="match status" value="1"/>
</dbReference>
<gene>
    <name evidence="3" type="ORF">ACJMK2_025776</name>
</gene>
<keyword evidence="1" id="KW-0812">Transmembrane</keyword>
<keyword evidence="1" id="KW-1133">Transmembrane helix</keyword>
<comment type="caution">
    <text evidence="3">The sequence shown here is derived from an EMBL/GenBank/DDBJ whole genome shotgun (WGS) entry which is preliminary data.</text>
</comment>
<keyword evidence="2" id="KW-0732">Signal</keyword>
<reference evidence="3 4" key="1">
    <citation type="submission" date="2024-11" db="EMBL/GenBank/DDBJ databases">
        <title>Chromosome-level genome assembly of the freshwater bivalve Anodonta woodiana.</title>
        <authorList>
            <person name="Chen X."/>
        </authorList>
    </citation>
    <scope>NUCLEOTIDE SEQUENCE [LARGE SCALE GENOMIC DNA]</scope>
    <source>
        <strain evidence="3">MN2024</strain>
        <tissue evidence="3">Gills</tissue>
    </source>
</reference>
<proteinExistence type="predicted"/>
<dbReference type="EMBL" id="JBJQND010000002">
    <property type="protein sequence ID" value="KAL3885732.1"/>
    <property type="molecule type" value="Genomic_DNA"/>
</dbReference>
<evidence type="ECO:0000313" key="4">
    <source>
        <dbReference type="Proteomes" id="UP001634394"/>
    </source>
</evidence>
<dbReference type="EMBL" id="JBJQND010000002">
    <property type="protein sequence ID" value="KAL3885733.1"/>
    <property type="molecule type" value="Genomic_DNA"/>
</dbReference>
<name>A0ABD3XJE5_SINWO</name>
<dbReference type="InterPro" id="IPR013783">
    <property type="entry name" value="Ig-like_fold"/>
</dbReference>
<dbReference type="AlphaFoldDB" id="A0ABD3XJE5"/>
<accession>A0ABD3XJE5</accession>
<keyword evidence="4" id="KW-1185">Reference proteome</keyword>
<dbReference type="Proteomes" id="UP001634394">
    <property type="component" value="Unassembled WGS sequence"/>
</dbReference>
<dbReference type="EMBL" id="JBJQND010000002">
    <property type="protein sequence ID" value="KAL3885731.1"/>
    <property type="molecule type" value="Genomic_DNA"/>
</dbReference>
<organism evidence="3 4">
    <name type="scientific">Sinanodonta woodiana</name>
    <name type="common">Chinese pond mussel</name>
    <name type="synonym">Anodonta woodiana</name>
    <dbReference type="NCBI Taxonomy" id="1069815"/>
    <lineage>
        <taxon>Eukaryota</taxon>
        <taxon>Metazoa</taxon>
        <taxon>Spiralia</taxon>
        <taxon>Lophotrochozoa</taxon>
        <taxon>Mollusca</taxon>
        <taxon>Bivalvia</taxon>
        <taxon>Autobranchia</taxon>
        <taxon>Heteroconchia</taxon>
        <taxon>Palaeoheterodonta</taxon>
        <taxon>Unionida</taxon>
        <taxon>Unionoidea</taxon>
        <taxon>Unionidae</taxon>
        <taxon>Unioninae</taxon>
        <taxon>Sinanodonta</taxon>
    </lineage>
</organism>